<sequence>MVLGGEKEVESSESGELRVSDEEIDPDPLCSILPEIDWPNSSSDQVMRKVDEIKDYLIFELGLIDLLMVGRDFTWSNGRAWSKLDRFLVSASWEVRFPDLRQKSFVLAGKLKVLKADLKKWNVEEFVNTKNKRKLLMQYLQSLEERELLGDISGEELERKKVIVDELEKIILMEEISWRQKSRVLWLKEDQEVIKDRIVNFYEKLFSEEYSWRPKLDGMFFDSIDEASADWLERAFEEDEVLDVVRGMARDKGSGPDGFSMAFFQSCWDIVRDNIMKIISKVLANRMSVVLGNIISKSQNAFVRGRQILDSVLVANEYVNSRVKSNESGILIKLDMEKAYDHVLPRTLRVLVNWPSVKDTLEFMYQLLNELCRYYRPHQAEILCLALWNGFLMRRSDCSDPSALK</sequence>
<dbReference type="Proteomes" id="UP000619265">
    <property type="component" value="Unassembled WGS sequence"/>
</dbReference>
<comment type="caution">
    <text evidence="2">The sequence shown here is derived from an EMBL/GenBank/DDBJ whole genome shotgun (WGS) entry which is preliminary data.</text>
</comment>
<dbReference type="PANTHER" id="PTHR46890">
    <property type="entry name" value="NON-LTR RETROLELEMENT REVERSE TRANSCRIPTASE-LIKE PROTEIN-RELATED"/>
    <property type="match status" value="1"/>
</dbReference>
<name>A0A833X2P3_JUGRE</name>
<reference evidence="2" key="1">
    <citation type="submission" date="2015-10" db="EMBL/GenBank/DDBJ databases">
        <authorList>
            <person name="Martinez-Garcia P.J."/>
            <person name="Crepeau M.W."/>
            <person name="Puiu D."/>
            <person name="Gonzalez-Ibeas D."/>
            <person name="Whalen J."/>
            <person name="Stevens K."/>
            <person name="Paul R."/>
            <person name="Butterfield T."/>
            <person name="Britton M."/>
            <person name="Reagan R."/>
            <person name="Chakraborty S."/>
            <person name="Walawage S.L."/>
            <person name="Vasquez-Gross H.A."/>
            <person name="Cardeno C."/>
            <person name="Famula R."/>
            <person name="Pratt K."/>
            <person name="Kuruganti S."/>
            <person name="Aradhya M.K."/>
            <person name="Leslie C.A."/>
            <person name="Dandekar A.M."/>
            <person name="Salzberg S.L."/>
            <person name="Wegrzyn J.L."/>
            <person name="Langley C.H."/>
            <person name="Neale D.B."/>
        </authorList>
    </citation>
    <scope>NUCLEOTIDE SEQUENCE</scope>
    <source>
        <tissue evidence="2">Leaves</tissue>
    </source>
</reference>
<gene>
    <name evidence="2" type="ORF">F2P56_024407</name>
</gene>
<protein>
    <recommendedName>
        <fullName evidence="4">Reverse transcriptase domain-containing protein</fullName>
    </recommendedName>
</protein>
<dbReference type="PANTHER" id="PTHR46890:SF1">
    <property type="entry name" value="REVERSE TRANSCRIPTASE DOMAIN-CONTAINING PROTEIN"/>
    <property type="match status" value="1"/>
</dbReference>
<proteinExistence type="predicted"/>
<dbReference type="InterPro" id="IPR052343">
    <property type="entry name" value="Retrotransposon-Effector_Assoc"/>
</dbReference>
<evidence type="ECO:0000313" key="3">
    <source>
        <dbReference type="Proteomes" id="UP000619265"/>
    </source>
</evidence>
<evidence type="ECO:0000313" key="2">
    <source>
        <dbReference type="EMBL" id="KAF5454766.1"/>
    </source>
</evidence>
<feature type="region of interest" description="Disordered" evidence="1">
    <location>
        <begin position="1"/>
        <end position="21"/>
    </location>
</feature>
<dbReference type="Gramene" id="Jr11_10000_p1">
    <property type="protein sequence ID" value="cds.Jr11_10000_p1"/>
    <property type="gene ID" value="Jr11_10000"/>
</dbReference>
<organism evidence="2 3">
    <name type="scientific">Juglans regia</name>
    <name type="common">English walnut</name>
    <dbReference type="NCBI Taxonomy" id="51240"/>
    <lineage>
        <taxon>Eukaryota</taxon>
        <taxon>Viridiplantae</taxon>
        <taxon>Streptophyta</taxon>
        <taxon>Embryophyta</taxon>
        <taxon>Tracheophyta</taxon>
        <taxon>Spermatophyta</taxon>
        <taxon>Magnoliopsida</taxon>
        <taxon>eudicotyledons</taxon>
        <taxon>Gunneridae</taxon>
        <taxon>Pentapetalae</taxon>
        <taxon>rosids</taxon>
        <taxon>fabids</taxon>
        <taxon>Fagales</taxon>
        <taxon>Juglandaceae</taxon>
        <taxon>Juglans</taxon>
    </lineage>
</organism>
<dbReference type="AlphaFoldDB" id="A0A833X2P3"/>
<evidence type="ECO:0008006" key="4">
    <source>
        <dbReference type="Google" id="ProtNLM"/>
    </source>
</evidence>
<dbReference type="EMBL" id="LIHL02000011">
    <property type="protein sequence ID" value="KAF5454766.1"/>
    <property type="molecule type" value="Genomic_DNA"/>
</dbReference>
<evidence type="ECO:0000256" key="1">
    <source>
        <dbReference type="SAM" id="MobiDB-lite"/>
    </source>
</evidence>
<accession>A0A833X2P3</accession>
<reference evidence="2" key="2">
    <citation type="submission" date="2020-03" db="EMBL/GenBank/DDBJ databases">
        <title>Walnut 2.0.</title>
        <authorList>
            <person name="Marrano A."/>
            <person name="Britton M."/>
            <person name="Zimin A.V."/>
            <person name="Zaini P.A."/>
            <person name="Workman R."/>
            <person name="Puiu D."/>
            <person name="Bianco L."/>
            <person name="Allen B.J."/>
            <person name="Troggio M."/>
            <person name="Leslie C.A."/>
            <person name="Timp W."/>
            <person name="Dendekar A."/>
            <person name="Salzberg S.L."/>
            <person name="Neale D.B."/>
        </authorList>
    </citation>
    <scope>NUCLEOTIDE SEQUENCE</scope>
    <source>
        <tissue evidence="2">Leaves</tissue>
    </source>
</reference>